<evidence type="ECO:0000313" key="1">
    <source>
        <dbReference type="EMBL" id="KTD56202.1"/>
    </source>
</evidence>
<accession>A0A0W0YGV9</accession>
<dbReference type="RefSeq" id="WP_027270211.1">
    <property type="nucleotide sequence ID" value="NZ_CAAAJE010000006.1"/>
</dbReference>
<protein>
    <submittedName>
        <fullName evidence="1">Uncharacterized protein</fullName>
    </submittedName>
</protein>
<name>A0A0W0YGV9_9GAMM</name>
<dbReference type="PATRIC" id="fig|28087.4.peg.2506"/>
<dbReference type="OrthoDB" id="5656823at2"/>
<reference evidence="1 2" key="1">
    <citation type="submission" date="2015-11" db="EMBL/GenBank/DDBJ databases">
        <title>Genomic analysis of 38 Legionella species identifies large and diverse effector repertoires.</title>
        <authorList>
            <person name="Burstein D."/>
            <person name="Amaro F."/>
            <person name="Zusman T."/>
            <person name="Lifshitz Z."/>
            <person name="Cohen O."/>
            <person name="Gilbert J.A."/>
            <person name="Pupko T."/>
            <person name="Shuman H.A."/>
            <person name="Segal G."/>
        </authorList>
    </citation>
    <scope>NUCLEOTIDE SEQUENCE [LARGE SCALE GENOMIC DNA]</scope>
    <source>
        <strain evidence="1 2">Mt.St.Helens-4</strain>
    </source>
</reference>
<dbReference type="AlphaFoldDB" id="A0A0W0YGV9"/>
<dbReference type="Proteomes" id="UP000054621">
    <property type="component" value="Unassembled WGS sequence"/>
</dbReference>
<dbReference type="EMBL" id="LNYV01000034">
    <property type="protein sequence ID" value="KTD56202.1"/>
    <property type="molecule type" value="Genomic_DNA"/>
</dbReference>
<sequence>MLQKEDAVVLFKKHQDLLHHYMRTLRSGARISEMYCQFPEVFNALDSISKDNEQDCALYHFLSKEKSIFENTHDPLQIIQNFVEHYSQENFAIKLQDDCT</sequence>
<proteinExistence type="predicted"/>
<evidence type="ECO:0000313" key="2">
    <source>
        <dbReference type="Proteomes" id="UP000054621"/>
    </source>
</evidence>
<gene>
    <name evidence="1" type="ORF">Lsai_2332</name>
</gene>
<comment type="caution">
    <text evidence="1">The sequence shown here is derived from an EMBL/GenBank/DDBJ whole genome shotgun (WGS) entry which is preliminary data.</text>
</comment>
<organism evidence="1 2">
    <name type="scientific">Legionella sainthelensi</name>
    <dbReference type="NCBI Taxonomy" id="28087"/>
    <lineage>
        <taxon>Bacteria</taxon>
        <taxon>Pseudomonadati</taxon>
        <taxon>Pseudomonadota</taxon>
        <taxon>Gammaproteobacteria</taxon>
        <taxon>Legionellales</taxon>
        <taxon>Legionellaceae</taxon>
        <taxon>Legionella</taxon>
    </lineage>
</organism>